<keyword evidence="2" id="KW-1185">Reference proteome</keyword>
<sequence length="200" mass="23605">MKEPTTTEISVEAMEMLIDRISSLEQNHRDSSDRITELEKEVIVLTAIHDSDRINAARQIVESGDTDEFNYYSPEDPRSWFDHASVRKVIDHMKVGDHETIFLKDALNRNFSIPYPSSTYKKANISGDIKCRDHLYLLQQVIYRMMQNSHIELHNYENPKHRDFLIAWNRKEQGVFLEFVKYEDGMVRCQAMLSRFDMLE</sequence>
<gene>
    <name evidence="1" type="ORF">TetV_585</name>
</gene>
<evidence type="ECO:0000313" key="1">
    <source>
        <dbReference type="EMBL" id="AUF82667.1"/>
    </source>
</evidence>
<name>A0A2P0VP33_9VIRU</name>
<evidence type="ECO:0000313" key="2">
    <source>
        <dbReference type="Proteomes" id="UP000244773"/>
    </source>
</evidence>
<dbReference type="EMBL" id="KY322437">
    <property type="protein sequence ID" value="AUF82667.1"/>
    <property type="molecule type" value="Genomic_DNA"/>
</dbReference>
<protein>
    <submittedName>
        <fullName evidence="1">Uncharacterized protein</fullName>
    </submittedName>
</protein>
<reference evidence="1" key="1">
    <citation type="journal article" date="2018" name="Virology">
        <title>A giant virus infecting green algae encodes key fermentation genes.</title>
        <authorList>
            <person name="Schvarcz C.R."/>
            <person name="Steward G.F."/>
        </authorList>
    </citation>
    <scope>NUCLEOTIDE SEQUENCE [LARGE SCALE GENOMIC DNA]</scope>
</reference>
<dbReference type="Proteomes" id="UP000244773">
    <property type="component" value="Segment"/>
</dbReference>
<organism evidence="1">
    <name type="scientific">Tetraselmis virus 1</name>
    <dbReference type="NCBI Taxonomy" id="2060617"/>
    <lineage>
        <taxon>Viruses</taxon>
        <taxon>Varidnaviria</taxon>
        <taxon>Bamfordvirae</taxon>
        <taxon>Nucleocytoviricota</taxon>
        <taxon>Megaviricetes</taxon>
        <taxon>Imitervirales</taxon>
        <taxon>Allomimiviridae</taxon>
        <taxon>Oceanusvirus</taxon>
        <taxon>Oceanusvirus kaneohense</taxon>
    </lineage>
</organism>
<proteinExistence type="predicted"/>
<accession>A0A2P0VP33</accession>